<dbReference type="InterPro" id="IPR041616">
    <property type="entry name" value="PheRS_beta_core"/>
</dbReference>
<evidence type="ECO:0000256" key="12">
    <source>
        <dbReference type="ARBA" id="ARBA00022917"/>
    </source>
</evidence>
<dbReference type="Proteomes" id="UP000006757">
    <property type="component" value="Unassembled WGS sequence"/>
</dbReference>
<dbReference type="Pfam" id="PF18262">
    <property type="entry name" value="PhetRS_B1"/>
    <property type="match status" value="1"/>
</dbReference>
<dbReference type="PANTHER" id="PTHR10947:SF0">
    <property type="entry name" value="PHENYLALANINE--TRNA LIGASE BETA SUBUNIT"/>
    <property type="match status" value="1"/>
</dbReference>
<evidence type="ECO:0000313" key="18">
    <source>
        <dbReference type="EMBL" id="EKD00193.1"/>
    </source>
</evidence>
<evidence type="ECO:0000256" key="13">
    <source>
        <dbReference type="ARBA" id="ARBA00023146"/>
    </source>
</evidence>
<comment type="subcellular location">
    <subcellularLocation>
        <location evidence="2">Cytoplasm</location>
    </subcellularLocation>
</comment>
<evidence type="ECO:0000256" key="9">
    <source>
        <dbReference type="ARBA" id="ARBA00022741"/>
    </source>
</evidence>
<comment type="cofactor">
    <cofactor evidence="1">
        <name>Mg(2+)</name>
        <dbReference type="ChEBI" id="CHEBI:18420"/>
    </cofactor>
</comment>
<dbReference type="HOGENOM" id="CLU_020279_2_0_1"/>
<evidence type="ECO:0000259" key="17">
    <source>
        <dbReference type="PROSITE" id="PS51483"/>
    </source>
</evidence>
<reference evidence="18 19" key="1">
    <citation type="journal article" date="2012" name="Eukaryot. Cell">
        <title>Genome sequence of the Trichosporon asahii environmental strain CBS 8904.</title>
        <authorList>
            <person name="Yang R.Y."/>
            <person name="Li H.T."/>
            <person name="Zhu H."/>
            <person name="Zhou G.P."/>
            <person name="Wang M."/>
            <person name="Wang L."/>
        </authorList>
    </citation>
    <scope>NUCLEOTIDE SEQUENCE [LARGE SCALE GENOMIC DNA]</scope>
    <source>
        <strain evidence="18 19">CBS 8904</strain>
    </source>
</reference>
<dbReference type="InterPro" id="IPR020825">
    <property type="entry name" value="Phe-tRNA_synthase-like_B3/B4"/>
</dbReference>
<dbReference type="GO" id="GO:0005524">
    <property type="term" value="F:ATP binding"/>
    <property type="evidence" value="ECO:0007669"/>
    <property type="project" value="UniProtKB-KW"/>
</dbReference>
<dbReference type="Gene3D" id="3.50.40.10">
    <property type="entry name" value="Phenylalanyl-trna Synthetase, Chain B, domain 3"/>
    <property type="match status" value="1"/>
</dbReference>
<dbReference type="GO" id="GO:0003723">
    <property type="term" value="F:RNA binding"/>
    <property type="evidence" value="ECO:0007669"/>
    <property type="project" value="InterPro"/>
</dbReference>
<sequence>MLPPPGETPHRRHVATTHGAKLESASEMSTRTRWTQQAGPAIDFVITTTERFTTAPRRLDLIEVTTENGEYTARAAALFLLELAKQTFPRTALLTIAADYHCRQGRALSPPRAGVLSLTSSASTSTTEEVEAARKAGLPTPPPQLKIEIPANRYDLLCLEGLARSLRIFLEKETAPTYTLAQPAKLQELIIEPSTSPLRPMAAGAVIRLARPMNDMEYASFIDLQDKLHQNLCRMRKYMCKDPNEIKFAPLNRETEHTAAELMTIYEQDRHLSKYLGIIRDAPAYPIIYDKNGQVLSMPPIINSDHSKIVAGKTTNIFVDTTATDQTKLDIVVMLVATMFAEYCKVPFEIEPVRVVMPDGTSRLTPDVSPRLTQASLEYLNAATGLELSREEACRLLTKMSLSATPSTTDPDALDVAVPCTRSDILHECDIMEDLAIAYGYNNLPTGTAKSSTVAKPNPVNKLGDILRREAAMAGWTEALPYILCSYDENYTWLLRKDPGGEAVRLANPKTVEFQVVRTTLLPGLLKTVRENKSLPLPLKVFEVSDICKQDMKEDRKARNARHMAAVYTDNRAGFEVVHGLLDRIMQILAVPFIESAKSDKEFGYYIAEGSNPSFMPGRAADVYLRPKPGKSTRTQDKTGVLENMTDALKNALPGHGRDICIGNIGVLHPLVLQNFDLTRPASALEISVEHLL</sequence>
<dbReference type="eggNOG" id="KOG2472">
    <property type="taxonomic scope" value="Eukaryota"/>
</dbReference>
<keyword evidence="13 18" id="KW-0030">Aminoacyl-tRNA synthetase</keyword>
<evidence type="ECO:0000256" key="5">
    <source>
        <dbReference type="ARBA" id="ARBA00012814"/>
    </source>
</evidence>
<dbReference type="EMBL" id="AMBO01000346">
    <property type="protein sequence ID" value="EKD00193.1"/>
    <property type="molecule type" value="Genomic_DNA"/>
</dbReference>
<gene>
    <name evidence="18" type="ORF">A1Q2_05536</name>
</gene>
<dbReference type="SUPFAM" id="SSF46955">
    <property type="entry name" value="Putative DNA-binding domain"/>
    <property type="match status" value="1"/>
</dbReference>
<keyword evidence="6" id="KW-0963">Cytoplasm</keyword>
<dbReference type="OMA" id="FPGRCAN"/>
<dbReference type="SUPFAM" id="SSF55681">
    <property type="entry name" value="Class II aaRS and biotin synthetases"/>
    <property type="match status" value="1"/>
</dbReference>
<evidence type="ECO:0000256" key="4">
    <source>
        <dbReference type="ARBA" id="ARBA00011209"/>
    </source>
</evidence>
<dbReference type="Pfam" id="PF03484">
    <property type="entry name" value="B5"/>
    <property type="match status" value="1"/>
</dbReference>
<dbReference type="InterPro" id="IPR040659">
    <property type="entry name" value="PhetRS_B1"/>
</dbReference>
<name>K1VU25_TRIAC</name>
<keyword evidence="11" id="KW-0460">Magnesium</keyword>
<protein>
    <recommendedName>
        <fullName evidence="5">phenylalanine--tRNA ligase</fullName>
        <ecNumber evidence="5">6.1.1.20</ecNumber>
    </recommendedName>
    <alternativeName>
        <fullName evidence="14">Phenylalanyl-tRNA synthetase beta subunit</fullName>
    </alternativeName>
</protein>
<dbReference type="GO" id="GO:0004826">
    <property type="term" value="F:phenylalanine-tRNA ligase activity"/>
    <property type="evidence" value="ECO:0007669"/>
    <property type="project" value="UniProtKB-EC"/>
</dbReference>
<evidence type="ECO:0000313" key="19">
    <source>
        <dbReference type="Proteomes" id="UP000006757"/>
    </source>
</evidence>
<evidence type="ECO:0000256" key="11">
    <source>
        <dbReference type="ARBA" id="ARBA00022842"/>
    </source>
</evidence>
<dbReference type="NCBIfam" id="TIGR00471">
    <property type="entry name" value="pheT_arch"/>
    <property type="match status" value="1"/>
</dbReference>
<evidence type="ECO:0000256" key="8">
    <source>
        <dbReference type="ARBA" id="ARBA00022723"/>
    </source>
</evidence>
<dbReference type="InterPro" id="IPR004531">
    <property type="entry name" value="Phe-tRNA-synth_IIc_bsu_arc_euk"/>
</dbReference>
<keyword evidence="10" id="KW-0067">ATP-binding</keyword>
<evidence type="ECO:0000256" key="16">
    <source>
        <dbReference type="SAM" id="MobiDB-lite"/>
    </source>
</evidence>
<dbReference type="STRING" id="1220162.K1VU25"/>
<comment type="subunit">
    <text evidence="4">Tetramer of two alpha and two beta subunits.</text>
</comment>
<feature type="domain" description="B5" evidence="17">
    <location>
        <begin position="368"/>
        <end position="446"/>
    </location>
</feature>
<feature type="region of interest" description="Disordered" evidence="16">
    <location>
        <begin position="120"/>
        <end position="141"/>
    </location>
</feature>
<dbReference type="InterPro" id="IPR005147">
    <property type="entry name" value="tRNA_synthase_B5-dom"/>
</dbReference>
<dbReference type="SMART" id="SM00874">
    <property type="entry name" value="B5"/>
    <property type="match status" value="1"/>
</dbReference>
<dbReference type="InterPro" id="IPR005146">
    <property type="entry name" value="B3/B4_tRNA-bd"/>
</dbReference>
<dbReference type="SMART" id="SM00873">
    <property type="entry name" value="B3_4"/>
    <property type="match status" value="1"/>
</dbReference>
<dbReference type="FunCoup" id="K1VU25">
    <property type="interactions" value="545"/>
</dbReference>
<keyword evidence="9" id="KW-0547">Nucleotide-binding</keyword>
<keyword evidence="12" id="KW-0648">Protein biosynthesis</keyword>
<comment type="similarity">
    <text evidence="3">Belongs to the phenylalanyl-tRNA synthetase beta subunit family. Type 2 subfamily.</text>
</comment>
<keyword evidence="8" id="KW-0479">Metal-binding</keyword>
<dbReference type="Gene3D" id="3.30.930.10">
    <property type="entry name" value="Bira Bifunctional Protein, Domain 2"/>
    <property type="match status" value="1"/>
</dbReference>
<dbReference type="FunFam" id="3.30.56.10:FF:000004">
    <property type="entry name" value="Phenylalanyl-tRNA synthetase, beta subunit"/>
    <property type="match status" value="1"/>
</dbReference>
<dbReference type="Gene3D" id="3.30.56.10">
    <property type="match status" value="2"/>
</dbReference>
<dbReference type="Pfam" id="PF17759">
    <property type="entry name" value="tRNA_synthFbeta"/>
    <property type="match status" value="1"/>
</dbReference>
<dbReference type="GO" id="GO:0006432">
    <property type="term" value="P:phenylalanyl-tRNA aminoacylation"/>
    <property type="evidence" value="ECO:0007669"/>
    <property type="project" value="InterPro"/>
</dbReference>
<dbReference type="EC" id="6.1.1.20" evidence="5"/>
<dbReference type="GO" id="GO:0000287">
    <property type="term" value="F:magnesium ion binding"/>
    <property type="evidence" value="ECO:0007669"/>
    <property type="project" value="InterPro"/>
</dbReference>
<dbReference type="PROSITE" id="PS51483">
    <property type="entry name" value="B5"/>
    <property type="match status" value="1"/>
</dbReference>
<dbReference type="OrthoDB" id="1698572at2759"/>
<evidence type="ECO:0000256" key="14">
    <source>
        <dbReference type="ARBA" id="ARBA00033189"/>
    </source>
</evidence>
<feature type="region of interest" description="Disordered" evidence="16">
    <location>
        <begin position="1"/>
        <end position="34"/>
    </location>
</feature>
<keyword evidence="7" id="KW-0436">Ligase</keyword>
<keyword evidence="19" id="KW-1185">Reference proteome</keyword>
<evidence type="ECO:0000256" key="2">
    <source>
        <dbReference type="ARBA" id="ARBA00004496"/>
    </source>
</evidence>
<dbReference type="InterPro" id="IPR045864">
    <property type="entry name" value="aa-tRNA-synth_II/BPL/LPL"/>
</dbReference>
<evidence type="ECO:0000256" key="3">
    <source>
        <dbReference type="ARBA" id="ARBA00007438"/>
    </source>
</evidence>
<evidence type="ECO:0000256" key="6">
    <source>
        <dbReference type="ARBA" id="ARBA00022490"/>
    </source>
</evidence>
<organism evidence="18 19">
    <name type="scientific">Trichosporon asahii var. asahii (strain CBS 8904)</name>
    <name type="common">Yeast</name>
    <dbReference type="NCBI Taxonomy" id="1220162"/>
    <lineage>
        <taxon>Eukaryota</taxon>
        <taxon>Fungi</taxon>
        <taxon>Dikarya</taxon>
        <taxon>Basidiomycota</taxon>
        <taxon>Agaricomycotina</taxon>
        <taxon>Tremellomycetes</taxon>
        <taxon>Trichosporonales</taxon>
        <taxon>Trichosporonaceae</taxon>
        <taxon>Trichosporon</taxon>
    </lineage>
</organism>
<dbReference type="GO" id="GO:0009328">
    <property type="term" value="C:phenylalanine-tRNA ligase complex"/>
    <property type="evidence" value="ECO:0007669"/>
    <property type="project" value="TreeGrafter"/>
</dbReference>
<evidence type="ECO:0000256" key="10">
    <source>
        <dbReference type="ARBA" id="ARBA00022840"/>
    </source>
</evidence>
<dbReference type="FunFam" id="3.50.40.10:FF:000002">
    <property type="entry name" value="phenylalanine--tRNA ligase beta subunit"/>
    <property type="match status" value="1"/>
</dbReference>
<dbReference type="AlphaFoldDB" id="K1VU25"/>
<proteinExistence type="inferred from homology"/>
<dbReference type="InterPro" id="IPR045060">
    <property type="entry name" value="Phe-tRNA-ligase_IIc_bsu"/>
</dbReference>
<comment type="caution">
    <text evidence="18">The sequence shown here is derived from an EMBL/GenBank/DDBJ whole genome shotgun (WGS) entry which is preliminary data.</text>
</comment>
<accession>K1VU25</accession>
<comment type="catalytic activity">
    <reaction evidence="15">
        <text>tRNA(Phe) + L-phenylalanine + ATP = L-phenylalanyl-tRNA(Phe) + AMP + diphosphate + H(+)</text>
        <dbReference type="Rhea" id="RHEA:19413"/>
        <dbReference type="Rhea" id="RHEA-COMP:9668"/>
        <dbReference type="Rhea" id="RHEA-COMP:9699"/>
        <dbReference type="ChEBI" id="CHEBI:15378"/>
        <dbReference type="ChEBI" id="CHEBI:30616"/>
        <dbReference type="ChEBI" id="CHEBI:33019"/>
        <dbReference type="ChEBI" id="CHEBI:58095"/>
        <dbReference type="ChEBI" id="CHEBI:78442"/>
        <dbReference type="ChEBI" id="CHEBI:78531"/>
        <dbReference type="ChEBI" id="CHEBI:456215"/>
        <dbReference type="EC" id="6.1.1.20"/>
    </reaction>
</comment>
<evidence type="ECO:0000256" key="15">
    <source>
        <dbReference type="ARBA" id="ARBA00049255"/>
    </source>
</evidence>
<dbReference type="InterPro" id="IPR009061">
    <property type="entry name" value="DNA-bd_dom_put_sf"/>
</dbReference>
<dbReference type="CDD" id="cd00769">
    <property type="entry name" value="PheRS_beta_core"/>
    <property type="match status" value="1"/>
</dbReference>
<dbReference type="PANTHER" id="PTHR10947">
    <property type="entry name" value="PHENYLALANYL-TRNA SYNTHETASE BETA CHAIN AND LEUCINE-RICH REPEAT-CONTAINING PROTEIN 47"/>
    <property type="match status" value="1"/>
</dbReference>
<evidence type="ECO:0000256" key="1">
    <source>
        <dbReference type="ARBA" id="ARBA00001946"/>
    </source>
</evidence>
<evidence type="ECO:0000256" key="7">
    <source>
        <dbReference type="ARBA" id="ARBA00022598"/>
    </source>
</evidence>
<dbReference type="InParanoid" id="K1VU25"/>